<name>A0AAJ6BPY9_9SPHN</name>
<feature type="chain" id="PRO_5042536727" evidence="2">
    <location>
        <begin position="22"/>
        <end position="176"/>
    </location>
</feature>
<gene>
    <name evidence="4" type="ORF">P0Y56_05150</name>
</gene>
<evidence type="ECO:0000256" key="2">
    <source>
        <dbReference type="SAM" id="SignalP"/>
    </source>
</evidence>
<evidence type="ECO:0000256" key="1">
    <source>
        <dbReference type="ARBA" id="ARBA00022729"/>
    </source>
</evidence>
<dbReference type="EMBL" id="CP119316">
    <property type="protein sequence ID" value="WEK47681.1"/>
    <property type="molecule type" value="Genomic_DNA"/>
</dbReference>
<dbReference type="InterPro" id="IPR027385">
    <property type="entry name" value="Beta-barrel_OMP"/>
</dbReference>
<dbReference type="AlphaFoldDB" id="A0AAJ6BPY9"/>
<evidence type="ECO:0000313" key="5">
    <source>
        <dbReference type="Proteomes" id="UP001218362"/>
    </source>
</evidence>
<keyword evidence="1 2" id="KW-0732">Signal</keyword>
<dbReference type="Gene3D" id="2.40.160.20">
    <property type="match status" value="1"/>
</dbReference>
<dbReference type="InterPro" id="IPR011250">
    <property type="entry name" value="OMP/PagP_B-barrel"/>
</dbReference>
<dbReference type="SUPFAM" id="SSF56925">
    <property type="entry name" value="OMPA-like"/>
    <property type="match status" value="1"/>
</dbReference>
<feature type="signal peptide" evidence="2">
    <location>
        <begin position="1"/>
        <end position="21"/>
    </location>
</feature>
<proteinExistence type="predicted"/>
<feature type="domain" description="Outer membrane protein beta-barrel" evidence="3">
    <location>
        <begin position="8"/>
        <end position="176"/>
    </location>
</feature>
<accession>A0AAJ6BPY9</accession>
<reference evidence="4" key="1">
    <citation type="submission" date="2023-03" db="EMBL/GenBank/DDBJ databases">
        <title>Andean soil-derived lignocellulolytic bacterial consortium as a source of novel taxa and putative plastic-active enzymes.</title>
        <authorList>
            <person name="Diaz-Garcia L."/>
            <person name="Chuvochina M."/>
            <person name="Feuerriegel G."/>
            <person name="Bunk B."/>
            <person name="Sproer C."/>
            <person name="Streit W.R."/>
            <person name="Rodriguez L.M."/>
            <person name="Overmann J."/>
            <person name="Jimenez D.J."/>
        </authorList>
    </citation>
    <scope>NUCLEOTIDE SEQUENCE</scope>
    <source>
        <strain evidence="4">MAG 26</strain>
    </source>
</reference>
<organism evidence="4 5">
    <name type="scientific">Candidatus Andeanibacterium colombiense</name>
    <dbReference type="NCBI Taxonomy" id="3121345"/>
    <lineage>
        <taxon>Bacteria</taxon>
        <taxon>Pseudomonadati</taxon>
        <taxon>Pseudomonadota</taxon>
        <taxon>Alphaproteobacteria</taxon>
        <taxon>Sphingomonadales</taxon>
        <taxon>Sphingomonadaceae</taxon>
        <taxon>Candidatus Andeanibacterium</taxon>
    </lineage>
</organism>
<protein>
    <submittedName>
        <fullName evidence="4">Outer membrane beta-barrel protein</fullName>
    </submittedName>
</protein>
<evidence type="ECO:0000313" key="4">
    <source>
        <dbReference type="EMBL" id="WEK47681.1"/>
    </source>
</evidence>
<dbReference type="KEGG" id="acob:P0Y56_05150"/>
<dbReference type="Proteomes" id="UP001218362">
    <property type="component" value="Chromosome"/>
</dbReference>
<evidence type="ECO:0000259" key="3">
    <source>
        <dbReference type="Pfam" id="PF13505"/>
    </source>
</evidence>
<sequence>MNRFLLSLALGAAAVSTPALAGDFDGPYIGAQAGVALLHVEGDILTGPVDKTSTTGYGAAVLGYRLDAGGVVLGIEGDAGTHVDGGDARYGVSAIAGLPIGSRSLVYGRVGYVWHDGLPADVGKGVTVGGGFETKLTGPVNVRLDYKYLALGKTDIPDNTLSYTGHEVTAGVVIGF</sequence>
<dbReference type="Pfam" id="PF13505">
    <property type="entry name" value="OMP_b-brl"/>
    <property type="match status" value="1"/>
</dbReference>